<protein>
    <submittedName>
        <fullName evidence="11">V-type H+-transporting ATPase subunit a</fullName>
    </submittedName>
</protein>
<proteinExistence type="inferred from homology"/>
<evidence type="ECO:0000256" key="2">
    <source>
        <dbReference type="ARBA" id="ARBA00009904"/>
    </source>
</evidence>
<dbReference type="PANTHER" id="PTHR11629:SF63">
    <property type="entry name" value="V-TYPE PROTON ATPASE SUBUNIT A"/>
    <property type="match status" value="1"/>
</dbReference>
<evidence type="ECO:0000313" key="11">
    <source>
        <dbReference type="EMBL" id="KAA6392645.1"/>
    </source>
</evidence>
<dbReference type="InterPro" id="IPR002490">
    <property type="entry name" value="V-ATPase_116kDa_su"/>
</dbReference>
<sequence length="1001" mass="113960">MREVLTRCEKIFERTFKEANESVSSYQAEGHEKQDQAGEVPLGLLQPMNNVRLNYLAGVISQAKLDSFHRMLYVALRGNVFFEMQQIDKAIQDPITKIDEQKSVFLIFFSGEQARSRILRLCSSFNASVYPYPETQDEHRKNLDEIEQRLLTIDTVQSAALEQRKEKLNQIQKSLKGWMQFIQREQAIYEVLNRFRDDQYAQCLIGEGWLPVCSVPLVQKRLSELSQHSSSQLGIVMNILRTKKNPPSFIRRTKFSEAIQEVVDSYGVANYREVNPALLSLFTFPFLFGLMFGDVGHGLILFLVGLVLVIFEKKFAKMQNQMLDYLYFGRSLILVMGLIAAFCGLMYNEMFSLSMNIFGFAHKCSALDKQCAVNSTYIIGVSPIWRQSNNYLTETNSIKMKLSIIVGVLHMLGGIILSLINAITRKSLLDIVFEFIPQFLLLLSLFGYLCFLVILKWLQPFSIYSDTNTSNKPQLIKTMIDMFLSLGKVEDDAKLFNGQAQLQVFLVVLDLFCILWMLIPKPIILIVLNNREKKKKASKERMLSQTTSPVFMPSKLRTSISAKQQQQIKKGKKEQGLNQNQYQAVQLDQQVAPQIGLGVEQLSAPLSTNENEQEKEKEKEKEKDDTLKSGRENQSSDPMKLNSLKTGYYQSQSQSKLLQADQPSSKLINSQSLLLSKVTSPLSQTKTTQSSIDSNESPPTSQQSSQSNQTQPSQSSSTTRFPDLPVQPGTPESFGSSFNNSPLSDSLLKKKERPQYSEDKQKEKDNSSELRKSKKKLERTQSQQIDTQMNQDGDESQEKVKWGNEVDTDQFIQDKNKSKQNKQKDKTLKKKKKKDASSTNIIIKPPTQQKNLFAQGIEDDEDDEQKQEEDEFSGGETFVHQLIETIEFTLGCVSNTASYLRLWALSLAHGQLGEVFFSYLMIMIPKLIPVLGSFIGVSVWIGATLGILLAMEGLSAFLHTLRLHWVEFQNKFYKAEGYPFQPLSFKELDKLSIVQQLEDKQ</sequence>
<dbReference type="EMBL" id="SNRW01002477">
    <property type="protein sequence ID" value="KAA6392645.1"/>
    <property type="molecule type" value="Genomic_DNA"/>
</dbReference>
<feature type="compositionally biased region" description="Basic and acidic residues" evidence="9">
    <location>
        <begin position="747"/>
        <end position="771"/>
    </location>
</feature>
<dbReference type="GO" id="GO:0000220">
    <property type="term" value="C:vacuolar proton-transporting V-type ATPase, V0 domain"/>
    <property type="evidence" value="ECO:0007669"/>
    <property type="project" value="InterPro"/>
</dbReference>
<comment type="subcellular location">
    <subcellularLocation>
        <location evidence="1">Membrane</location>
        <topology evidence="1">Multi-pass membrane protein</topology>
    </subcellularLocation>
</comment>
<evidence type="ECO:0000256" key="9">
    <source>
        <dbReference type="SAM" id="MobiDB-lite"/>
    </source>
</evidence>
<dbReference type="InterPro" id="IPR026028">
    <property type="entry name" value="V-type_ATPase_116kDa_su_euka"/>
</dbReference>
<feature type="compositionally biased region" description="Basic and acidic residues" evidence="9">
    <location>
        <begin position="812"/>
        <end position="826"/>
    </location>
</feature>
<keyword evidence="5" id="KW-0375">Hydrogen ion transport</keyword>
<feature type="compositionally biased region" description="Polar residues" evidence="9">
    <location>
        <begin position="632"/>
        <end position="649"/>
    </location>
</feature>
<reference evidence="11 12" key="1">
    <citation type="submission" date="2019-03" db="EMBL/GenBank/DDBJ databases">
        <title>Single cell metagenomics reveals metabolic interactions within the superorganism composed of flagellate Streblomastix strix and complex community of Bacteroidetes bacteria on its surface.</title>
        <authorList>
            <person name="Treitli S.C."/>
            <person name="Kolisko M."/>
            <person name="Husnik F."/>
            <person name="Keeling P."/>
            <person name="Hampl V."/>
        </authorList>
    </citation>
    <scope>NUCLEOTIDE SEQUENCE [LARGE SCALE GENOMIC DNA]</scope>
    <source>
        <strain evidence="11">ST1C</strain>
    </source>
</reference>
<dbReference type="PANTHER" id="PTHR11629">
    <property type="entry name" value="VACUOLAR PROTON ATPASES"/>
    <property type="match status" value="1"/>
</dbReference>
<comment type="similarity">
    <text evidence="2">Belongs to the V-ATPase 116 kDa subunit family.</text>
</comment>
<dbReference type="AlphaFoldDB" id="A0A5J4WDZ1"/>
<feature type="region of interest" description="Disordered" evidence="9">
    <location>
        <begin position="676"/>
        <end position="841"/>
    </location>
</feature>
<keyword evidence="7" id="KW-0406">Ion transport</keyword>
<feature type="transmembrane region" description="Helical" evidence="10">
    <location>
        <begin position="286"/>
        <end position="311"/>
    </location>
</feature>
<feature type="compositionally biased region" description="Polar residues" evidence="9">
    <location>
        <begin position="780"/>
        <end position="791"/>
    </location>
</feature>
<keyword evidence="6 10" id="KW-1133">Transmembrane helix</keyword>
<feature type="transmembrane region" description="Helical" evidence="10">
    <location>
        <begin position="435"/>
        <end position="458"/>
    </location>
</feature>
<evidence type="ECO:0000313" key="12">
    <source>
        <dbReference type="Proteomes" id="UP000324800"/>
    </source>
</evidence>
<feature type="transmembrane region" description="Helical" evidence="10">
    <location>
        <begin position="402"/>
        <end position="423"/>
    </location>
</feature>
<feature type="compositionally biased region" description="Basic and acidic residues" evidence="9">
    <location>
        <begin position="612"/>
        <end position="631"/>
    </location>
</feature>
<feature type="compositionally biased region" description="Polar residues" evidence="9">
    <location>
        <begin position="676"/>
        <end position="696"/>
    </location>
</feature>
<dbReference type="GO" id="GO:0046961">
    <property type="term" value="F:proton-transporting ATPase activity, rotational mechanism"/>
    <property type="evidence" value="ECO:0007669"/>
    <property type="project" value="InterPro"/>
</dbReference>
<evidence type="ECO:0000256" key="6">
    <source>
        <dbReference type="ARBA" id="ARBA00022989"/>
    </source>
</evidence>
<feature type="transmembrane region" description="Helical" evidence="10">
    <location>
        <begin position="902"/>
        <end position="924"/>
    </location>
</feature>
<keyword evidence="8 10" id="KW-0472">Membrane</keyword>
<dbReference type="PIRSF" id="PIRSF001293">
    <property type="entry name" value="ATP6V0A1"/>
    <property type="match status" value="1"/>
</dbReference>
<feature type="transmembrane region" description="Helical" evidence="10">
    <location>
        <begin position="323"/>
        <end position="347"/>
    </location>
</feature>
<accession>A0A5J4WDZ1</accession>
<evidence type="ECO:0000256" key="7">
    <source>
        <dbReference type="ARBA" id="ARBA00023065"/>
    </source>
</evidence>
<comment type="caution">
    <text evidence="11">The sequence shown here is derived from an EMBL/GenBank/DDBJ whole genome shotgun (WGS) entry which is preliminary data.</text>
</comment>
<keyword evidence="4 10" id="KW-0812">Transmembrane</keyword>
<feature type="transmembrane region" description="Helical" evidence="10">
    <location>
        <begin position="504"/>
        <end position="528"/>
    </location>
</feature>
<evidence type="ECO:0000256" key="10">
    <source>
        <dbReference type="SAM" id="Phobius"/>
    </source>
</evidence>
<dbReference type="OrthoDB" id="10264220at2759"/>
<gene>
    <name evidence="11" type="ORF">EZS28_011830</name>
</gene>
<dbReference type="GO" id="GO:0007035">
    <property type="term" value="P:vacuolar acidification"/>
    <property type="evidence" value="ECO:0007669"/>
    <property type="project" value="TreeGrafter"/>
</dbReference>
<evidence type="ECO:0000256" key="4">
    <source>
        <dbReference type="ARBA" id="ARBA00022692"/>
    </source>
</evidence>
<feature type="transmembrane region" description="Helical" evidence="10">
    <location>
        <begin position="930"/>
        <end position="951"/>
    </location>
</feature>
<evidence type="ECO:0000256" key="1">
    <source>
        <dbReference type="ARBA" id="ARBA00004141"/>
    </source>
</evidence>
<name>A0A5J4WDZ1_9EUKA</name>
<evidence type="ECO:0000256" key="5">
    <source>
        <dbReference type="ARBA" id="ARBA00022781"/>
    </source>
</evidence>
<keyword evidence="3" id="KW-0813">Transport</keyword>
<evidence type="ECO:0000256" key="3">
    <source>
        <dbReference type="ARBA" id="ARBA00022448"/>
    </source>
</evidence>
<organism evidence="11 12">
    <name type="scientific">Streblomastix strix</name>
    <dbReference type="NCBI Taxonomy" id="222440"/>
    <lineage>
        <taxon>Eukaryota</taxon>
        <taxon>Metamonada</taxon>
        <taxon>Preaxostyla</taxon>
        <taxon>Oxymonadida</taxon>
        <taxon>Streblomastigidae</taxon>
        <taxon>Streblomastix</taxon>
    </lineage>
</organism>
<feature type="region of interest" description="Disordered" evidence="9">
    <location>
        <begin position="601"/>
        <end position="664"/>
    </location>
</feature>
<dbReference type="GO" id="GO:0051117">
    <property type="term" value="F:ATPase binding"/>
    <property type="evidence" value="ECO:0007669"/>
    <property type="project" value="TreeGrafter"/>
</dbReference>
<feature type="compositionally biased region" description="Low complexity" evidence="9">
    <location>
        <begin position="697"/>
        <end position="719"/>
    </location>
</feature>
<evidence type="ECO:0000256" key="8">
    <source>
        <dbReference type="ARBA" id="ARBA00023136"/>
    </source>
</evidence>
<dbReference type="Proteomes" id="UP000324800">
    <property type="component" value="Unassembled WGS sequence"/>
</dbReference>
<feature type="compositionally biased region" description="Polar residues" evidence="9">
    <location>
        <begin position="733"/>
        <end position="744"/>
    </location>
</feature>
<dbReference type="Pfam" id="PF01496">
    <property type="entry name" value="V_ATPase_I"/>
    <property type="match status" value="2"/>
</dbReference>